<feature type="compositionally biased region" description="Basic and acidic residues" evidence="6">
    <location>
        <begin position="183"/>
        <end position="220"/>
    </location>
</feature>
<feature type="domain" description="Prohead serine protease" evidence="7">
    <location>
        <begin position="17"/>
        <end position="172"/>
    </location>
</feature>
<evidence type="ECO:0000256" key="1">
    <source>
        <dbReference type="ARBA" id="ARBA00022612"/>
    </source>
</evidence>
<organism evidence="8">
    <name type="scientific">Siphoviridae sp. ctTfn5</name>
    <dbReference type="NCBI Taxonomy" id="2827878"/>
    <lineage>
        <taxon>Viruses</taxon>
        <taxon>Duplodnaviria</taxon>
        <taxon>Heunggongvirae</taxon>
        <taxon>Uroviricota</taxon>
        <taxon>Caudoviricetes</taxon>
    </lineage>
</organism>
<proteinExistence type="predicted"/>
<keyword evidence="1" id="KW-1188">Viral release from host cell</keyword>
<feature type="region of interest" description="Disordered" evidence="6">
    <location>
        <begin position="172"/>
        <end position="220"/>
    </location>
</feature>
<dbReference type="EMBL" id="BK032825">
    <property type="protein sequence ID" value="DAF62611.1"/>
    <property type="molecule type" value="Genomic_DNA"/>
</dbReference>
<dbReference type="InterPro" id="IPR054613">
    <property type="entry name" value="Peptidase_S78_dom"/>
</dbReference>
<keyword evidence="5" id="KW-1273">Viral capsid maturation</keyword>
<dbReference type="NCBIfam" id="TIGR01543">
    <property type="entry name" value="proheadase_HK97"/>
    <property type="match status" value="1"/>
</dbReference>
<evidence type="ECO:0000259" key="7">
    <source>
        <dbReference type="Pfam" id="PF04586"/>
    </source>
</evidence>
<keyword evidence="2 8" id="KW-0645">Protease</keyword>
<evidence type="ECO:0000313" key="8">
    <source>
        <dbReference type="EMBL" id="DAF62611.1"/>
    </source>
</evidence>
<evidence type="ECO:0000256" key="3">
    <source>
        <dbReference type="ARBA" id="ARBA00022801"/>
    </source>
</evidence>
<evidence type="ECO:0000256" key="5">
    <source>
        <dbReference type="ARBA" id="ARBA00023045"/>
    </source>
</evidence>
<dbReference type="GO" id="GO:0046797">
    <property type="term" value="P:viral procapsid maturation"/>
    <property type="evidence" value="ECO:0007669"/>
    <property type="project" value="UniProtKB-KW"/>
</dbReference>
<keyword evidence="3" id="KW-0378">Hydrolase</keyword>
<dbReference type="Pfam" id="PF04586">
    <property type="entry name" value="Peptidase_S78"/>
    <property type="match status" value="1"/>
</dbReference>
<accession>A0A8S5THT9</accession>
<dbReference type="GO" id="GO:0006508">
    <property type="term" value="P:proteolysis"/>
    <property type="evidence" value="ECO:0007669"/>
    <property type="project" value="UniProtKB-KW"/>
</dbReference>
<evidence type="ECO:0000256" key="4">
    <source>
        <dbReference type="ARBA" id="ARBA00022950"/>
    </source>
</evidence>
<evidence type="ECO:0000256" key="6">
    <source>
        <dbReference type="SAM" id="MobiDB-lite"/>
    </source>
</evidence>
<protein>
    <submittedName>
        <fullName evidence="8">Prohead serine protease</fullName>
    </submittedName>
</protein>
<evidence type="ECO:0000256" key="2">
    <source>
        <dbReference type="ARBA" id="ARBA00022670"/>
    </source>
</evidence>
<sequence>MEIRSFDGIGMPEIEQTEAGNRITGYAIVFNSRSERLYDPFTRREFVEIIDANAVGEELLKRSDIKALYNHDRNRLLARSTNGEGTLSLSIDDKGLRYSFTAPNTEYGREVKELIKRGDLRGSSFAFTFDENDVEETRDKDTNLTIRTIKRISGLYDVSVVCDPAYQSTNVGLRSLPEEAPTNEEKTKEEAPTKEEETKKEVPTNKKETKEEPKVFGKGDTKTARAIKILIG</sequence>
<keyword evidence="4" id="KW-0118">Viral capsid assembly</keyword>
<dbReference type="GO" id="GO:0008233">
    <property type="term" value="F:peptidase activity"/>
    <property type="evidence" value="ECO:0007669"/>
    <property type="project" value="UniProtKB-KW"/>
</dbReference>
<reference evidence="8" key="1">
    <citation type="journal article" date="2021" name="Proc. Natl. Acad. Sci. U.S.A.">
        <title>A Catalog of Tens of Thousands of Viruses from Human Metagenomes Reveals Hidden Associations with Chronic Diseases.</title>
        <authorList>
            <person name="Tisza M.J."/>
            <person name="Buck C.B."/>
        </authorList>
    </citation>
    <scope>NUCLEOTIDE SEQUENCE</scope>
    <source>
        <strain evidence="8">CtTfn5</strain>
    </source>
</reference>
<dbReference type="InterPro" id="IPR006433">
    <property type="entry name" value="Prohead_protease"/>
</dbReference>
<name>A0A8S5THT9_9CAUD</name>